<dbReference type="Gene3D" id="3.40.50.300">
    <property type="entry name" value="P-loop containing nucleotide triphosphate hydrolases"/>
    <property type="match status" value="1"/>
</dbReference>
<dbReference type="KEGG" id="dmt:DESME_14100"/>
<evidence type="ECO:0000256" key="4">
    <source>
        <dbReference type="ARBA" id="ARBA00022475"/>
    </source>
</evidence>
<evidence type="ECO:0000256" key="2">
    <source>
        <dbReference type="ARBA" id="ARBA00005417"/>
    </source>
</evidence>
<dbReference type="InterPro" id="IPR003593">
    <property type="entry name" value="AAA+_ATPase"/>
</dbReference>
<dbReference type="RefSeq" id="WP_006715705.1">
    <property type="nucleotide sequence ID" value="NZ_CP007032.1"/>
</dbReference>
<dbReference type="Proteomes" id="UP000010847">
    <property type="component" value="Chromosome"/>
</dbReference>
<evidence type="ECO:0000256" key="6">
    <source>
        <dbReference type="ARBA" id="ARBA00022840"/>
    </source>
</evidence>
<keyword evidence="6 9" id="KW-0067">ATP-binding</keyword>
<keyword evidence="10" id="KW-1185">Reference proteome</keyword>
<name>W0EG32_9FIRM</name>
<dbReference type="Pfam" id="PF00005">
    <property type="entry name" value="ABC_tran"/>
    <property type="match status" value="1"/>
</dbReference>
<dbReference type="InterPro" id="IPR017871">
    <property type="entry name" value="ABC_transporter-like_CS"/>
</dbReference>
<gene>
    <name evidence="9" type="primary">dppD</name>
    <name evidence="9" type="ORF">DESME_14100</name>
</gene>
<evidence type="ECO:0000256" key="5">
    <source>
        <dbReference type="ARBA" id="ARBA00022741"/>
    </source>
</evidence>
<dbReference type="GO" id="GO:0005524">
    <property type="term" value="F:ATP binding"/>
    <property type="evidence" value="ECO:0007669"/>
    <property type="project" value="UniProtKB-KW"/>
</dbReference>
<dbReference type="InterPro" id="IPR027417">
    <property type="entry name" value="P-loop_NTPase"/>
</dbReference>
<dbReference type="PROSITE" id="PS00211">
    <property type="entry name" value="ABC_TRANSPORTER_1"/>
    <property type="match status" value="1"/>
</dbReference>
<organism evidence="9 10">
    <name type="scientific">Desulfitobacterium metallireducens DSM 15288</name>
    <dbReference type="NCBI Taxonomy" id="871968"/>
    <lineage>
        <taxon>Bacteria</taxon>
        <taxon>Bacillati</taxon>
        <taxon>Bacillota</taxon>
        <taxon>Clostridia</taxon>
        <taxon>Eubacteriales</taxon>
        <taxon>Desulfitobacteriaceae</taxon>
        <taxon>Desulfitobacterium</taxon>
    </lineage>
</organism>
<dbReference type="AlphaFoldDB" id="W0EG32"/>
<comment type="similarity">
    <text evidence="2">Belongs to the ABC transporter superfamily.</text>
</comment>
<keyword evidence="3" id="KW-0813">Transport</keyword>
<evidence type="ECO:0000313" key="10">
    <source>
        <dbReference type="Proteomes" id="UP000010847"/>
    </source>
</evidence>
<dbReference type="STRING" id="871968.DESME_14100"/>
<dbReference type="InterPro" id="IPR013563">
    <property type="entry name" value="Oligopep_ABC_C"/>
</dbReference>
<sequence length="328" mass="36893">MLLEVKNLKTEFKLKRGTVRAVDDVSFTIDKGEILAIVGESGSGKSVTSLSIMGLLQNPGKIAGGEILFKSQDLNKMNQKELQKIRGNEISMIFQEPMTSLNPVYRIKDQIMENILTHMEISKKEALERTVKMLETVGIPSPAERANDYPHQMSGGMRQRVMIAMALSCDPELLIADEPTTALDVTIQAQILELLYNMREKFNMAVMLITHDLGVVAEAADRVIVMYCGKIVEEANVKSLFKNPLHPYTVGLLNSIPQIDNDSDERLYMIKGMVPNPLHMPSGCSFSDRCEHCMERCTKETPELREIDGHKVRCFLYDETKEGELKVK</sequence>
<dbReference type="InterPro" id="IPR050388">
    <property type="entry name" value="ABC_Ni/Peptide_Import"/>
</dbReference>
<dbReference type="GO" id="GO:0016887">
    <property type="term" value="F:ATP hydrolysis activity"/>
    <property type="evidence" value="ECO:0007669"/>
    <property type="project" value="InterPro"/>
</dbReference>
<dbReference type="PANTHER" id="PTHR43297">
    <property type="entry name" value="OLIGOPEPTIDE TRANSPORT ATP-BINDING PROTEIN APPD"/>
    <property type="match status" value="1"/>
</dbReference>
<dbReference type="EMBL" id="CP007032">
    <property type="protein sequence ID" value="AHF08036.1"/>
    <property type="molecule type" value="Genomic_DNA"/>
</dbReference>
<dbReference type="OrthoDB" id="9779287at2"/>
<keyword evidence="4" id="KW-1003">Cell membrane</keyword>
<comment type="subcellular location">
    <subcellularLocation>
        <location evidence="1">Cell membrane</location>
        <topology evidence="1">Peripheral membrane protein</topology>
    </subcellularLocation>
</comment>
<evidence type="ECO:0000256" key="1">
    <source>
        <dbReference type="ARBA" id="ARBA00004202"/>
    </source>
</evidence>
<dbReference type="GO" id="GO:0005886">
    <property type="term" value="C:plasma membrane"/>
    <property type="evidence" value="ECO:0007669"/>
    <property type="project" value="UniProtKB-SubCell"/>
</dbReference>
<dbReference type="NCBIfam" id="TIGR01727">
    <property type="entry name" value="oligo_HPY"/>
    <property type="match status" value="1"/>
</dbReference>
<dbReference type="PROSITE" id="PS50893">
    <property type="entry name" value="ABC_TRANSPORTER_2"/>
    <property type="match status" value="1"/>
</dbReference>
<keyword evidence="5" id="KW-0547">Nucleotide-binding</keyword>
<dbReference type="InterPro" id="IPR003439">
    <property type="entry name" value="ABC_transporter-like_ATP-bd"/>
</dbReference>
<accession>W0EG32</accession>
<proteinExistence type="inferred from homology"/>
<dbReference type="GO" id="GO:0015833">
    <property type="term" value="P:peptide transport"/>
    <property type="evidence" value="ECO:0007669"/>
    <property type="project" value="InterPro"/>
</dbReference>
<dbReference type="FunFam" id="3.40.50.300:FF:000016">
    <property type="entry name" value="Oligopeptide ABC transporter ATP-binding component"/>
    <property type="match status" value="1"/>
</dbReference>
<feature type="domain" description="ABC transporter" evidence="8">
    <location>
        <begin position="3"/>
        <end position="253"/>
    </location>
</feature>
<dbReference type="CDD" id="cd03257">
    <property type="entry name" value="ABC_NikE_OppD_transporters"/>
    <property type="match status" value="1"/>
</dbReference>
<dbReference type="eggNOG" id="COG0444">
    <property type="taxonomic scope" value="Bacteria"/>
</dbReference>
<evidence type="ECO:0000256" key="7">
    <source>
        <dbReference type="ARBA" id="ARBA00023136"/>
    </source>
</evidence>
<dbReference type="Pfam" id="PF08352">
    <property type="entry name" value="oligo_HPY"/>
    <property type="match status" value="1"/>
</dbReference>
<dbReference type="SMART" id="SM00382">
    <property type="entry name" value="AAA"/>
    <property type="match status" value="1"/>
</dbReference>
<protein>
    <submittedName>
        <fullName evidence="9">Peptide ABC transporter ATP-binding protein</fullName>
    </submittedName>
</protein>
<evidence type="ECO:0000256" key="3">
    <source>
        <dbReference type="ARBA" id="ARBA00022448"/>
    </source>
</evidence>
<keyword evidence="7" id="KW-0472">Membrane</keyword>
<dbReference type="HOGENOM" id="CLU_000604_1_23_9"/>
<evidence type="ECO:0000259" key="8">
    <source>
        <dbReference type="PROSITE" id="PS50893"/>
    </source>
</evidence>
<dbReference type="PANTHER" id="PTHR43297:SF2">
    <property type="entry name" value="DIPEPTIDE TRANSPORT ATP-BINDING PROTEIN DPPD"/>
    <property type="match status" value="1"/>
</dbReference>
<dbReference type="SUPFAM" id="SSF52540">
    <property type="entry name" value="P-loop containing nucleoside triphosphate hydrolases"/>
    <property type="match status" value="1"/>
</dbReference>
<evidence type="ECO:0000313" key="9">
    <source>
        <dbReference type="EMBL" id="AHF08036.1"/>
    </source>
</evidence>
<reference evidence="9 10" key="1">
    <citation type="submission" date="2013-12" db="EMBL/GenBank/DDBJ databases">
        <authorList>
            <consortium name="DOE Joint Genome Institute"/>
            <person name="Smidt H."/>
            <person name="Huntemann M."/>
            <person name="Han J."/>
            <person name="Chen A."/>
            <person name="Kyrpides N."/>
            <person name="Mavromatis K."/>
            <person name="Markowitz V."/>
            <person name="Palaniappan K."/>
            <person name="Ivanova N."/>
            <person name="Schaumberg A."/>
            <person name="Pati A."/>
            <person name="Liolios K."/>
            <person name="Nordberg H.P."/>
            <person name="Cantor M.N."/>
            <person name="Hua S.X."/>
            <person name="Woyke T."/>
        </authorList>
    </citation>
    <scope>NUCLEOTIDE SEQUENCE [LARGE SCALE GENOMIC DNA]</scope>
    <source>
        <strain evidence="10">DSM 15288</strain>
    </source>
</reference>